<keyword evidence="3" id="KW-1185">Reference proteome</keyword>
<dbReference type="SUPFAM" id="SSF53448">
    <property type="entry name" value="Nucleotide-diphospho-sugar transferases"/>
    <property type="match status" value="1"/>
</dbReference>
<dbReference type="CDD" id="cd04186">
    <property type="entry name" value="GT_2_like_c"/>
    <property type="match status" value="1"/>
</dbReference>
<gene>
    <name evidence="2" type="ORF">GCM10009798_23770</name>
</gene>
<dbReference type="InterPro" id="IPR029044">
    <property type="entry name" value="Nucleotide-diphossugar_trans"/>
</dbReference>
<evidence type="ECO:0000259" key="1">
    <source>
        <dbReference type="Pfam" id="PF00535"/>
    </source>
</evidence>
<protein>
    <recommendedName>
        <fullName evidence="1">Glycosyltransferase 2-like domain-containing protein</fullName>
    </recommendedName>
</protein>
<evidence type="ECO:0000313" key="2">
    <source>
        <dbReference type="EMBL" id="GAA1963147.1"/>
    </source>
</evidence>
<accession>A0ABN2R3U6</accession>
<proteinExistence type="predicted"/>
<evidence type="ECO:0000313" key="3">
    <source>
        <dbReference type="Proteomes" id="UP001500571"/>
    </source>
</evidence>
<feature type="domain" description="Glycosyltransferase 2-like" evidence="1">
    <location>
        <begin position="246"/>
        <end position="359"/>
    </location>
</feature>
<dbReference type="InterPro" id="IPR001173">
    <property type="entry name" value="Glyco_trans_2-like"/>
</dbReference>
<dbReference type="EMBL" id="BAAAPB010000002">
    <property type="protein sequence ID" value="GAA1963147.1"/>
    <property type="molecule type" value="Genomic_DNA"/>
</dbReference>
<dbReference type="PANTHER" id="PTHR43179">
    <property type="entry name" value="RHAMNOSYLTRANSFERASE WBBL"/>
    <property type="match status" value="1"/>
</dbReference>
<dbReference type="Gene3D" id="3.40.50.2000">
    <property type="entry name" value="Glycogen Phosphorylase B"/>
    <property type="match status" value="1"/>
</dbReference>
<dbReference type="RefSeq" id="WP_344045060.1">
    <property type="nucleotide sequence ID" value="NZ_BAAAPB010000002.1"/>
</dbReference>
<comment type="caution">
    <text evidence="2">The sequence shown here is derived from an EMBL/GenBank/DDBJ whole genome shotgun (WGS) entry which is preliminary data.</text>
</comment>
<dbReference type="SUPFAM" id="SSF53756">
    <property type="entry name" value="UDP-Glycosyltransferase/glycogen phosphorylase"/>
    <property type="match status" value="1"/>
</dbReference>
<dbReference type="Gene3D" id="3.90.550.10">
    <property type="entry name" value="Spore Coat Polysaccharide Biosynthesis Protein SpsA, Chain A"/>
    <property type="match status" value="1"/>
</dbReference>
<name>A0ABN2R3U6_9ACTN</name>
<dbReference type="Pfam" id="PF13692">
    <property type="entry name" value="Glyco_trans_1_4"/>
    <property type="match status" value="1"/>
</dbReference>
<organism evidence="2 3">
    <name type="scientific">Nocardioides panacihumi</name>
    <dbReference type="NCBI Taxonomy" id="400774"/>
    <lineage>
        <taxon>Bacteria</taxon>
        <taxon>Bacillati</taxon>
        <taxon>Actinomycetota</taxon>
        <taxon>Actinomycetes</taxon>
        <taxon>Propionibacteriales</taxon>
        <taxon>Nocardioidaceae</taxon>
        <taxon>Nocardioides</taxon>
    </lineage>
</organism>
<dbReference type="PANTHER" id="PTHR43179:SF7">
    <property type="entry name" value="RHAMNOSYLTRANSFERASE WBBL"/>
    <property type="match status" value="1"/>
</dbReference>
<dbReference type="CDD" id="cd03801">
    <property type="entry name" value="GT4_PimA-like"/>
    <property type="match status" value="1"/>
</dbReference>
<sequence length="881" mass="96933">MPSSPTGRATTDAVARLRSQLSRRVPRRAHLRAAGPLTDRRLRAMRELFNASWYLGNGGRRSAKGGAMSALTDYAERGHRLQLSPHPLFDPRWYVEQAGRLPIGMSPLEHYVTIGARRGLSPHPLFDPRSEAAAAAPVGANPLVHYLRTPSLWTLSPNELFSGRGYLRRNPDVVKAGVNPLLHYVRRGDSENRLPHRLFDPQAYRSFANLPRQANTLAHYLANKDHRFDESVAGISFPEHDAPTVSVIVPVHGKWDYTRECLRALRNVKTRISFEVVVVDDASPDDTGERLAAIPGIRVVTHTTNTGYVGACNSGIEAARGELVVLLNNDTRVDARWLDPLVERMADPTIGLVGSKLIYPTGMLQEAGGVIFSDGSGLNYGKFKNPNDAEYNYARDVDYCSGASIMLRAADLRDLGGLSEELAPAYYDDTDLAFSIRARGMRVLYEPRSVVVHDEGVSHGTDETQGVKAYQVVNREKFVTKWRSELDTHYPNDPGVGPRAARRRQGKDIVVVIDHFVPRPDEDSGSVRMMRLLQELRRQGHGVVFVPHDRHRSGDYGKALQLMGIEVVYDKRALRRYLKPLRGMVSAVILSRYRVAMTNVEAVRFALPDVPIILDTVDLHFLREERESLLLADGPPPELVDVVRELELAMVRICDTTLVVSPVEQTLLQQLAPGADVRVLSNVHPRLDDVDATPTGRVGLLFVGSFAHTPNVDALRWFVADVLPIVHRTLPGVSVKVVGRDPDRDLVAGAPEGVEYLGWVEDLAPLYAGARVSIAPLRYGAGVKGKIGEAMSHGVPVVTTSVGAEGMSLENGVNAMVADTPEQFAEQIVELLRDDHLWSTLSKEGQEHIDRTLGEAGFADAVAALIPDRRADADADADAAS</sequence>
<dbReference type="Proteomes" id="UP001500571">
    <property type="component" value="Unassembled WGS sequence"/>
</dbReference>
<reference evidence="2 3" key="1">
    <citation type="journal article" date="2019" name="Int. J. Syst. Evol. Microbiol.">
        <title>The Global Catalogue of Microorganisms (GCM) 10K type strain sequencing project: providing services to taxonomists for standard genome sequencing and annotation.</title>
        <authorList>
            <consortium name="The Broad Institute Genomics Platform"/>
            <consortium name="The Broad Institute Genome Sequencing Center for Infectious Disease"/>
            <person name="Wu L."/>
            <person name="Ma J."/>
        </authorList>
    </citation>
    <scope>NUCLEOTIDE SEQUENCE [LARGE SCALE GENOMIC DNA]</scope>
    <source>
        <strain evidence="2 3">JCM 15309</strain>
    </source>
</reference>
<dbReference type="Pfam" id="PF00535">
    <property type="entry name" value="Glycos_transf_2"/>
    <property type="match status" value="1"/>
</dbReference>